<evidence type="ECO:0000313" key="3">
    <source>
        <dbReference type="Proteomes" id="UP001362999"/>
    </source>
</evidence>
<dbReference type="EMBL" id="JAWWNJ010000019">
    <property type="protein sequence ID" value="KAK7036293.1"/>
    <property type="molecule type" value="Genomic_DNA"/>
</dbReference>
<evidence type="ECO:0000256" key="1">
    <source>
        <dbReference type="SAM" id="MobiDB-lite"/>
    </source>
</evidence>
<dbReference type="Proteomes" id="UP001362999">
    <property type="component" value="Unassembled WGS sequence"/>
</dbReference>
<protein>
    <submittedName>
        <fullName evidence="2">Uncharacterized protein</fullName>
    </submittedName>
</protein>
<proteinExistence type="predicted"/>
<comment type="caution">
    <text evidence="2">The sequence shown here is derived from an EMBL/GenBank/DDBJ whole genome shotgun (WGS) entry which is preliminary data.</text>
</comment>
<organism evidence="2 3">
    <name type="scientific">Favolaschia claudopus</name>
    <dbReference type="NCBI Taxonomy" id="2862362"/>
    <lineage>
        <taxon>Eukaryota</taxon>
        <taxon>Fungi</taxon>
        <taxon>Dikarya</taxon>
        <taxon>Basidiomycota</taxon>
        <taxon>Agaricomycotina</taxon>
        <taxon>Agaricomycetes</taxon>
        <taxon>Agaricomycetidae</taxon>
        <taxon>Agaricales</taxon>
        <taxon>Marasmiineae</taxon>
        <taxon>Mycenaceae</taxon>
        <taxon>Favolaschia</taxon>
    </lineage>
</organism>
<accession>A0AAW0CE34</accession>
<evidence type="ECO:0000313" key="2">
    <source>
        <dbReference type="EMBL" id="KAK7036293.1"/>
    </source>
</evidence>
<feature type="region of interest" description="Disordered" evidence="1">
    <location>
        <begin position="1"/>
        <end position="48"/>
    </location>
</feature>
<keyword evidence="3" id="KW-1185">Reference proteome</keyword>
<reference evidence="2 3" key="1">
    <citation type="journal article" date="2024" name="J Genomics">
        <title>Draft genome sequencing and assembly of Favolaschia claudopus CIRM-BRFM 2984 isolated from oak limbs.</title>
        <authorList>
            <person name="Navarro D."/>
            <person name="Drula E."/>
            <person name="Chaduli D."/>
            <person name="Cazenave R."/>
            <person name="Ahrendt S."/>
            <person name="Wang J."/>
            <person name="Lipzen A."/>
            <person name="Daum C."/>
            <person name="Barry K."/>
            <person name="Grigoriev I.V."/>
            <person name="Favel A."/>
            <person name="Rosso M.N."/>
            <person name="Martin F."/>
        </authorList>
    </citation>
    <scope>NUCLEOTIDE SEQUENCE [LARGE SCALE GENOMIC DNA]</scope>
    <source>
        <strain evidence="2 3">CIRM-BRFM 2984</strain>
    </source>
</reference>
<gene>
    <name evidence="2" type="ORF">R3P38DRAFT_619998</name>
</gene>
<feature type="region of interest" description="Disordered" evidence="1">
    <location>
        <begin position="148"/>
        <end position="197"/>
    </location>
</feature>
<sequence length="377" mass="40800">MSCFASMVSSQSESPPCPHPTPPSNLSAGRYYGRSRVSLPPPTHRNHSHLHRSLYDARTPRATASQEVVVVEPKSRIGSLSRFSESCTSCLTRKVYLPTHQLPPPSPRRLGFDASTNESPCILKKPHSSALTSLALTDLVFHHEVTAPSSPAYTPAPPSTPRAHFVQPPQKADSDIHHSTFGEVDSEDPPRPSSSTRSPFFVLCRSCPCPGIRCPRRGASSFGRALDECCVLRKKSELDIVSLSSLPSAVSLDSSRQSTRAWRATWRDLRVGHPHGRALASGATLRLRLPSAPGSQIPLSQYDMCLPRPSSPTSVSPLFPQDFVIARREGGFAPLPSSTSSSCGLHFTRDATCMLLHGPRVVGVGVGVSFSRFRVGV</sequence>
<dbReference type="AlphaFoldDB" id="A0AAW0CE34"/>
<name>A0AAW0CE34_9AGAR</name>